<reference evidence="4 5" key="1">
    <citation type="submission" date="2024-09" db="EMBL/GenBank/DDBJ databases">
        <title>A chromosome-level genome assembly of Gray's grenadier anchovy, Coilia grayii.</title>
        <authorList>
            <person name="Fu Z."/>
        </authorList>
    </citation>
    <scope>NUCLEOTIDE SEQUENCE [LARGE SCALE GENOMIC DNA]</scope>
    <source>
        <strain evidence="4">G4</strain>
        <tissue evidence="4">Muscle</tissue>
    </source>
</reference>
<feature type="transmembrane region" description="Helical" evidence="2">
    <location>
        <begin position="152"/>
        <end position="177"/>
    </location>
</feature>
<evidence type="ECO:0000256" key="2">
    <source>
        <dbReference type="SAM" id="Phobius"/>
    </source>
</evidence>
<evidence type="ECO:0000313" key="4">
    <source>
        <dbReference type="EMBL" id="KAL2082286.1"/>
    </source>
</evidence>
<feature type="transmembrane region" description="Helical" evidence="2">
    <location>
        <begin position="183"/>
        <end position="200"/>
    </location>
</feature>
<dbReference type="SMART" id="SM00014">
    <property type="entry name" value="acidPPc"/>
    <property type="match status" value="1"/>
</dbReference>
<keyword evidence="2" id="KW-0812">Transmembrane</keyword>
<dbReference type="CDD" id="cd03388">
    <property type="entry name" value="PAP2_SPPase1"/>
    <property type="match status" value="1"/>
</dbReference>
<feature type="transmembrane region" description="Helical" evidence="2">
    <location>
        <begin position="256"/>
        <end position="276"/>
    </location>
</feature>
<evidence type="ECO:0000313" key="5">
    <source>
        <dbReference type="Proteomes" id="UP001591681"/>
    </source>
</evidence>
<name>A0ABD1J526_9TELE</name>
<feature type="transmembrane region" description="Helical" evidence="2">
    <location>
        <begin position="283"/>
        <end position="303"/>
    </location>
</feature>
<dbReference type="EMBL" id="JBHFQA010000019">
    <property type="protein sequence ID" value="KAL2082286.1"/>
    <property type="molecule type" value="Genomic_DNA"/>
</dbReference>
<feature type="transmembrane region" description="Helical" evidence="2">
    <location>
        <begin position="309"/>
        <end position="332"/>
    </location>
</feature>
<feature type="domain" description="Phosphatidic acid phosphatase type 2/haloperoxidase" evidence="3">
    <location>
        <begin position="184"/>
        <end position="300"/>
    </location>
</feature>
<evidence type="ECO:0000256" key="1">
    <source>
        <dbReference type="SAM" id="MobiDB-lite"/>
    </source>
</evidence>
<keyword evidence="2" id="KW-0472">Membrane</keyword>
<accession>A0ABD1J526</accession>
<organism evidence="4 5">
    <name type="scientific">Coilia grayii</name>
    <name type="common">Gray's grenadier anchovy</name>
    <dbReference type="NCBI Taxonomy" id="363190"/>
    <lineage>
        <taxon>Eukaryota</taxon>
        <taxon>Metazoa</taxon>
        <taxon>Chordata</taxon>
        <taxon>Craniata</taxon>
        <taxon>Vertebrata</taxon>
        <taxon>Euteleostomi</taxon>
        <taxon>Actinopterygii</taxon>
        <taxon>Neopterygii</taxon>
        <taxon>Teleostei</taxon>
        <taxon>Clupei</taxon>
        <taxon>Clupeiformes</taxon>
        <taxon>Clupeoidei</taxon>
        <taxon>Engraulidae</taxon>
        <taxon>Coilinae</taxon>
        <taxon>Coilia</taxon>
    </lineage>
</organism>
<dbReference type="Pfam" id="PF01569">
    <property type="entry name" value="PAP2"/>
    <property type="match status" value="1"/>
</dbReference>
<protein>
    <recommendedName>
        <fullName evidence="3">Phosphatidic acid phosphatase type 2/haloperoxidase domain-containing protein</fullName>
    </recommendedName>
</protein>
<proteinExistence type="predicted"/>
<dbReference type="PANTHER" id="PTHR14969:SF27">
    <property type="entry name" value="SI:CH211-212G7.6"/>
    <property type="match status" value="1"/>
</dbReference>
<dbReference type="InterPro" id="IPR000326">
    <property type="entry name" value="PAP2/HPO"/>
</dbReference>
<comment type="caution">
    <text evidence="4">The sequence shown here is derived from an EMBL/GenBank/DDBJ whole genome shotgun (WGS) entry which is preliminary data.</text>
</comment>
<dbReference type="PANTHER" id="PTHR14969">
    <property type="entry name" value="SPHINGOSINE-1-PHOSPHATE PHOSPHOHYDROLASE"/>
    <property type="match status" value="1"/>
</dbReference>
<dbReference type="InterPro" id="IPR036938">
    <property type="entry name" value="PAP2/HPO_sf"/>
</dbReference>
<sequence>MATDLIKGFVRLCVNLQEPHHVARFQKLCGVRGTFPRKSAKTEESEVEPNGACVKQCLRESTDDDSVDQKTGVLRPRKRISLETPKQEECPNGLLNGASMPETAKPAEQNILSESSSKADSEQGGSKGMVKPLRKNSLTGDVGQEFIIENKFLFYLFTFGTELGNEMFFIVFFPFLMWNIDAYVGRQIIVVWVLVLFLGQSTKDLVRWTRPASPPVVKVEVFYNSEYSMPSTHAMTGTALPFSLFMLTYGRWQYPFLFGLSIAVCWSLLVCISRIYMGMHSVLEVITGFLYSVLILAVFQPLLDSIDQYYLSGSNAALVIVVVHVGLGLLAFSLDTWSTSRGDTAQALSTGAGAALASHLNHWLGLQPDPPLARLPLIMPAMDAPLLGRSLARLLVGVAVLLATRGAMKALTIPLACRVFGVPSGDVRRARQHSGVELSYRYLVYGTVAFSCVFLVPLLFDYLSLS</sequence>
<gene>
    <name evidence="4" type="ORF">ACEWY4_022104</name>
</gene>
<dbReference type="Gene3D" id="1.20.144.10">
    <property type="entry name" value="Phosphatidic acid phosphatase type 2/haloperoxidase"/>
    <property type="match status" value="1"/>
</dbReference>
<evidence type="ECO:0000259" key="3">
    <source>
        <dbReference type="SMART" id="SM00014"/>
    </source>
</evidence>
<keyword evidence="5" id="KW-1185">Reference proteome</keyword>
<keyword evidence="2" id="KW-1133">Transmembrane helix</keyword>
<feature type="region of interest" description="Disordered" evidence="1">
    <location>
        <begin position="76"/>
        <end position="132"/>
    </location>
</feature>
<feature type="transmembrane region" description="Helical" evidence="2">
    <location>
        <begin position="438"/>
        <end position="460"/>
    </location>
</feature>
<dbReference type="Proteomes" id="UP001591681">
    <property type="component" value="Unassembled WGS sequence"/>
</dbReference>
<dbReference type="AlphaFoldDB" id="A0ABD1J526"/>
<dbReference type="SUPFAM" id="SSF48317">
    <property type="entry name" value="Acid phosphatase/Vanadium-dependent haloperoxidase"/>
    <property type="match status" value="1"/>
</dbReference>